<dbReference type="EMBL" id="JBHSQB010000009">
    <property type="protein sequence ID" value="MFC6097732.1"/>
    <property type="molecule type" value="Genomic_DNA"/>
</dbReference>
<dbReference type="InterPro" id="IPR003961">
    <property type="entry name" value="FN3_dom"/>
</dbReference>
<feature type="non-terminal residue" evidence="5">
    <location>
        <position position="1584"/>
    </location>
</feature>
<dbReference type="PROSITE" id="PS50853">
    <property type="entry name" value="FN3"/>
    <property type="match status" value="2"/>
</dbReference>
<dbReference type="InterPro" id="IPR007110">
    <property type="entry name" value="Ig-like_dom"/>
</dbReference>
<dbReference type="PANTHER" id="PTHR46708">
    <property type="entry name" value="TENASCIN"/>
    <property type="match status" value="1"/>
</dbReference>
<dbReference type="NCBIfam" id="NF038133">
    <property type="entry name" value="choice_anch_L"/>
    <property type="match status" value="1"/>
</dbReference>
<evidence type="ECO:0000256" key="1">
    <source>
        <dbReference type="ARBA" id="ARBA00022737"/>
    </source>
</evidence>
<evidence type="ECO:0000313" key="6">
    <source>
        <dbReference type="Proteomes" id="UP001596287"/>
    </source>
</evidence>
<dbReference type="Pfam" id="PF00041">
    <property type="entry name" value="fn3"/>
    <property type="match status" value="1"/>
</dbReference>
<dbReference type="InterPro" id="IPR049804">
    <property type="entry name" value="Choice_anch_L"/>
</dbReference>
<gene>
    <name evidence="5" type="ORF">ACFPVY_13835</name>
</gene>
<feature type="signal peptide" evidence="2">
    <location>
        <begin position="1"/>
        <end position="19"/>
    </location>
</feature>
<name>A0ABW1PSF4_9FLAO</name>
<keyword evidence="6" id="KW-1185">Reference proteome</keyword>
<dbReference type="Proteomes" id="UP001596287">
    <property type="component" value="Unassembled WGS sequence"/>
</dbReference>
<dbReference type="PROSITE" id="PS50835">
    <property type="entry name" value="IG_LIKE"/>
    <property type="match status" value="1"/>
</dbReference>
<dbReference type="RefSeq" id="WP_379792700.1">
    <property type="nucleotide sequence ID" value="NZ_JBHSQB010000009.1"/>
</dbReference>
<evidence type="ECO:0000313" key="5">
    <source>
        <dbReference type="EMBL" id="MFC6097732.1"/>
    </source>
</evidence>
<protein>
    <submittedName>
        <fullName evidence="5">Choice-of-anchor L domain-containing protein</fullName>
    </submittedName>
</protein>
<evidence type="ECO:0000256" key="2">
    <source>
        <dbReference type="SAM" id="SignalP"/>
    </source>
</evidence>
<dbReference type="PANTHER" id="PTHR46708:SF11">
    <property type="entry name" value="RECEPTOR-TYPE TYROSINE-PROTEIN PHOSPHATASE ETA-LIKE"/>
    <property type="match status" value="1"/>
</dbReference>
<dbReference type="NCBIfam" id="NF038128">
    <property type="entry name" value="choice_anch_J"/>
    <property type="match status" value="1"/>
</dbReference>
<evidence type="ECO:0000259" key="3">
    <source>
        <dbReference type="PROSITE" id="PS50835"/>
    </source>
</evidence>
<dbReference type="Pfam" id="PF23759">
    <property type="entry name" value="GBD_T9SS_assoc"/>
    <property type="match status" value="2"/>
</dbReference>
<feature type="domain" description="Fibronectin type-III" evidence="4">
    <location>
        <begin position="440"/>
        <end position="531"/>
    </location>
</feature>
<comment type="caution">
    <text evidence="5">The sequence shown here is derived from an EMBL/GenBank/DDBJ whole genome shotgun (WGS) entry which is preliminary data.</text>
</comment>
<dbReference type="Pfam" id="PF13585">
    <property type="entry name" value="CHU_C"/>
    <property type="match status" value="1"/>
</dbReference>
<reference evidence="6" key="1">
    <citation type="journal article" date="2019" name="Int. J. Syst. Evol. Microbiol.">
        <title>The Global Catalogue of Microorganisms (GCM) 10K type strain sequencing project: providing services to taxonomists for standard genome sequencing and annotation.</title>
        <authorList>
            <consortium name="The Broad Institute Genomics Platform"/>
            <consortium name="The Broad Institute Genome Sequencing Center for Infectious Disease"/>
            <person name="Wu L."/>
            <person name="Ma J."/>
        </authorList>
    </citation>
    <scope>NUCLEOTIDE SEQUENCE [LARGE SCALE GENOMIC DNA]</scope>
    <source>
        <strain evidence="6">CCUG 49679</strain>
    </source>
</reference>
<keyword evidence="1" id="KW-0677">Repeat</keyword>
<dbReference type="InterPro" id="IPR050991">
    <property type="entry name" value="ECM_Regulatory_Proteins"/>
</dbReference>
<dbReference type="CDD" id="cd00063">
    <property type="entry name" value="FN3"/>
    <property type="match status" value="2"/>
</dbReference>
<dbReference type="Gene3D" id="2.60.40.10">
    <property type="entry name" value="Immunoglobulins"/>
    <property type="match status" value="2"/>
</dbReference>
<evidence type="ECO:0000259" key="4">
    <source>
        <dbReference type="PROSITE" id="PS50853"/>
    </source>
</evidence>
<dbReference type="InterPro" id="IPR056600">
    <property type="entry name" value="GBD_T9SS_assoc"/>
</dbReference>
<organism evidence="5 6">
    <name type="scientific">Flavobacterium qiangtangense</name>
    <dbReference type="NCBI Taxonomy" id="1442595"/>
    <lineage>
        <taxon>Bacteria</taxon>
        <taxon>Pseudomonadati</taxon>
        <taxon>Bacteroidota</taxon>
        <taxon>Flavobacteriia</taxon>
        <taxon>Flavobacteriales</taxon>
        <taxon>Flavobacteriaceae</taxon>
        <taxon>Flavobacterium</taxon>
    </lineage>
</organism>
<dbReference type="SMART" id="SM00060">
    <property type="entry name" value="FN3"/>
    <property type="match status" value="3"/>
</dbReference>
<proteinExistence type="predicted"/>
<dbReference type="SUPFAM" id="SSF49265">
    <property type="entry name" value="Fibronectin type III"/>
    <property type="match status" value="2"/>
</dbReference>
<feature type="domain" description="Ig-like" evidence="3">
    <location>
        <begin position="1303"/>
        <end position="1380"/>
    </location>
</feature>
<dbReference type="Gene3D" id="2.60.120.200">
    <property type="match status" value="1"/>
</dbReference>
<dbReference type="InterPro" id="IPR013783">
    <property type="entry name" value="Ig-like_fold"/>
</dbReference>
<accession>A0ABW1PSF4</accession>
<feature type="chain" id="PRO_5046242798" evidence="2">
    <location>
        <begin position="20"/>
        <end position="1584"/>
    </location>
</feature>
<keyword evidence="2" id="KW-0732">Signal</keyword>
<sequence length="1584" mass="166658">MKKITLLLLMVFSSFLGVAQVALSEGFEGTSTPASGTWALGSGSWAVFDNGVGTQISWAATSAPALIHQGSRAALMNGTVDNLGIGNVSQDWLVTPAVTAPSNGQLRFFTRQQTAGNQGSIFQIRISTTSQTDASTFTLLQEWNELNLNTTFNEYQEKAVSLNVPAGTTVYVAFVLINTQIANAPSSERWLVDTVSILEQCIDPTNLGNGAITPTTASLTWDNPGGASSWEIEIVPAATPTPSGHGVVYNGNSPYASTGTATGSPLVQTPYVGGQEYKYYIRALCANSNSNWVGPFNFTVSQVGETCSSAIQIPSLPYSTTDDTANYSDTVEGAPGTSCGATFSYLNGNDVFYAYTATETGIINITMTPTGSYSGIFVYNSCANVGVSCIAGVGNSGTGIREIPALAVTAGQTYIIVISTWASPQTTPYTLLIQKVNCTPPTNLGATGFGQTSATLSWGNPGNLATSWEVDVQTANTPIPSGAGVTTTNNLTYPAGGLTSGTAYRFYVRADCGDGTFSAWAGPYFFNTTVCDAVNQCNYSFVMTDEFGDGWNGNTMSVRQNGVVVATIGATFTTGEGPVTVTVPLCNGIPFELFWNSGGSFASEVGIQVIDAYEEDVYTKLPGEGTQNSLLYTGLVNCTPPTCPKPQALAVLSTTLTTAVLDWNEMGGATSWEVVYQPAGTNTPTGTSIIVNTPPPYTLEGLTSGTAYSFFVRALCSTTDFSNWSGPRNFSTAIENDECAAAVVVPVNPDLVCAQTASGILIGATESPETNDCFGNSDDDVWFEFVATATSHTIGLINVSGSTTDLVHVLYEGDQCGALTQLYCSNTFNNSSQANGLTIGNTYKIRVYSWSSSPQTTSFDICIRTPQPPIAVNGTQYTMQQLIQDVLIGSDCAIVTNVTSSTGTDFGQSNGIGYFDQNGSNFPFENGVVLATGNISEAEGPYPGNSDTFDTSVWPGDDELNALIVPGGNTAGLNNASILEFDFVPLTNQISFDFLFASNEYGTFQCNYSDAFAFILTDSNGASQNLAVIPGTNIPVSVVNIRDNANNPSCGSANVEYFGQYNVDDPEASAIGYGGQTVVMTAQAPVIVGQTYHIKLVIADYQDSSVNSAVFLKGGSFDIGDIDLGVDLTVAGGNAVCGGESYTIESGLDPDDYDFTWTDENGAVIPGQTGPNLEVTETGTYTISAAFTGSTCSVTAEIRIEFYDEIEVITGEPDDLVACDPSGFSTFDLSTNTTLLLAGLTASEYDVSYHLSQADAEANVGDLPLTYTNVVPNLQPIFIRILNNVTGCIGYKTFDLIVQDLTPQFTLTDDFSLCEGTSGTITVTPTNFNASDVTFTWTVDGGSPLPDTGSTITVSTAGFYEVTINNNGCSASDGTTVLVTPVPVADVISDQIVCENYTLPTLSTGNAYFTAENGAGSQLAAGTVISQTQTIYIYAQSGTNSDCTDQSSFLVTVVPSVDAIVDGSCDGSEYTMEVLPVNSSYDASTAIYSWATASDPAVILGTQQSLVVTQTGDYVVNVTVGGVTGCTYSFNFTANGTTCNIQKGISPNGDGKNDNFDLSGLQVRKISIFNRYGKIVYEFSNYTN</sequence>
<feature type="domain" description="Fibronectin type-III" evidence="4">
    <location>
        <begin position="645"/>
        <end position="735"/>
    </location>
</feature>
<dbReference type="InterPro" id="IPR036116">
    <property type="entry name" value="FN3_sf"/>
</dbReference>